<dbReference type="SUPFAM" id="SSF56349">
    <property type="entry name" value="DNA breaking-rejoining enzymes"/>
    <property type="match status" value="1"/>
</dbReference>
<dbReference type="Gene3D" id="1.10.150.130">
    <property type="match status" value="1"/>
</dbReference>
<dbReference type="InterPro" id="IPR010998">
    <property type="entry name" value="Integrase_recombinase_N"/>
</dbReference>
<dbReference type="Pfam" id="PF00589">
    <property type="entry name" value="Phage_integrase"/>
    <property type="match status" value="1"/>
</dbReference>
<dbReference type="PANTHER" id="PTHR30349:SF81">
    <property type="entry name" value="TYROSINE RECOMBINASE XERC"/>
    <property type="match status" value="1"/>
</dbReference>
<dbReference type="InterPro" id="IPR002104">
    <property type="entry name" value="Integrase_catalytic"/>
</dbReference>
<gene>
    <name evidence="5" type="ORF">GA0070608_5931</name>
</gene>
<dbReference type="GO" id="GO:0003677">
    <property type="term" value="F:DNA binding"/>
    <property type="evidence" value="ECO:0007669"/>
    <property type="project" value="UniProtKB-KW"/>
</dbReference>
<accession>A0A1C6W511</accession>
<feature type="domain" description="Tyr recombinase" evidence="4">
    <location>
        <begin position="195"/>
        <end position="375"/>
    </location>
</feature>
<evidence type="ECO:0000313" key="5">
    <source>
        <dbReference type="EMBL" id="SCL73623.1"/>
    </source>
</evidence>
<evidence type="ECO:0000256" key="2">
    <source>
        <dbReference type="ARBA" id="ARBA00023172"/>
    </source>
</evidence>
<organism evidence="5 6">
    <name type="scientific">Micromonospora peucetia</name>
    <dbReference type="NCBI Taxonomy" id="47871"/>
    <lineage>
        <taxon>Bacteria</taxon>
        <taxon>Bacillati</taxon>
        <taxon>Actinomycetota</taxon>
        <taxon>Actinomycetes</taxon>
        <taxon>Micromonosporales</taxon>
        <taxon>Micromonosporaceae</taxon>
        <taxon>Micromonospora</taxon>
    </lineage>
</organism>
<dbReference type="GO" id="GO:0006310">
    <property type="term" value="P:DNA recombination"/>
    <property type="evidence" value="ECO:0007669"/>
    <property type="project" value="UniProtKB-KW"/>
</dbReference>
<dbReference type="STRING" id="47871.GA0070608_5931"/>
<keyword evidence="1" id="KW-0238">DNA-binding</keyword>
<dbReference type="AlphaFoldDB" id="A0A1C6W511"/>
<dbReference type="InterPro" id="IPR050090">
    <property type="entry name" value="Tyrosine_recombinase_XerCD"/>
</dbReference>
<dbReference type="RefSeq" id="WP_091632552.1">
    <property type="nucleotide sequence ID" value="NZ_FMIC01000002.1"/>
</dbReference>
<feature type="region of interest" description="Disordered" evidence="3">
    <location>
        <begin position="101"/>
        <end position="125"/>
    </location>
</feature>
<keyword evidence="2" id="KW-0233">DNA recombination</keyword>
<dbReference type="GO" id="GO:0015074">
    <property type="term" value="P:DNA integration"/>
    <property type="evidence" value="ECO:0007669"/>
    <property type="project" value="InterPro"/>
</dbReference>
<dbReference type="Proteomes" id="UP000199343">
    <property type="component" value="Unassembled WGS sequence"/>
</dbReference>
<dbReference type="EMBL" id="FMIC01000002">
    <property type="protein sequence ID" value="SCL73623.1"/>
    <property type="molecule type" value="Genomic_DNA"/>
</dbReference>
<reference evidence="6" key="1">
    <citation type="submission" date="2016-06" db="EMBL/GenBank/DDBJ databases">
        <authorList>
            <person name="Varghese N."/>
            <person name="Submissions Spin"/>
        </authorList>
    </citation>
    <scope>NUCLEOTIDE SEQUENCE [LARGE SCALE GENOMIC DNA]</scope>
    <source>
        <strain evidence="6">DSM 43363</strain>
    </source>
</reference>
<dbReference type="Gene3D" id="1.10.443.10">
    <property type="entry name" value="Intergrase catalytic core"/>
    <property type="match status" value="1"/>
</dbReference>
<name>A0A1C6W511_9ACTN</name>
<dbReference type="InterPro" id="IPR013762">
    <property type="entry name" value="Integrase-like_cat_sf"/>
</dbReference>
<dbReference type="InterPro" id="IPR011010">
    <property type="entry name" value="DNA_brk_join_enz"/>
</dbReference>
<protein>
    <submittedName>
        <fullName evidence="5">Site-specific recombinase XerD</fullName>
    </submittedName>
</protein>
<dbReference type="PANTHER" id="PTHR30349">
    <property type="entry name" value="PHAGE INTEGRASE-RELATED"/>
    <property type="match status" value="1"/>
</dbReference>
<dbReference type="OrthoDB" id="3216232at2"/>
<evidence type="ECO:0000256" key="1">
    <source>
        <dbReference type="ARBA" id="ARBA00023125"/>
    </source>
</evidence>
<dbReference type="PROSITE" id="PS51898">
    <property type="entry name" value="TYR_RECOMBINASE"/>
    <property type="match status" value="1"/>
</dbReference>
<evidence type="ECO:0000313" key="6">
    <source>
        <dbReference type="Proteomes" id="UP000199343"/>
    </source>
</evidence>
<evidence type="ECO:0000259" key="4">
    <source>
        <dbReference type="PROSITE" id="PS51898"/>
    </source>
</evidence>
<proteinExistence type="predicted"/>
<sequence length="398" mass="44386">MDLRILLIEGRGTVPPVGSVVDTSLLHPPFVVRDTRGAAVEPATGYLRELALSDCSPLTCRSYAFGLLRWFRLLWALQMGWHEATEAEVAVLVGWLRSAKNPQRQRSDPGAPPAGSVNPKTGKSALQAGYAPSTINHALSVVSGFYQFHARHGRGPVRNPVPVSAERRRAMAHRSPLETPAKFGRARLRQRVPAPLPRSIPDRLWDELFAALDCDRDRALLEFFVSSGARAAELLGLLLKDLDWAGQRIWVVSKGTRARQLVPASPQAFLYLARYFDEAGTPTAGERIWRTRRGEDRPLAYWALRRILQRVNARLGTNWTLHDLRHTAATRMVNGGRLTLPEVQVILRHADIRVTGRYLTARVEDLVDKLAEHYNRPRPVMTYAPGYDPADIAAVFGG</sequence>
<dbReference type="CDD" id="cd00397">
    <property type="entry name" value="DNA_BRE_C"/>
    <property type="match status" value="1"/>
</dbReference>
<evidence type="ECO:0000256" key="3">
    <source>
        <dbReference type="SAM" id="MobiDB-lite"/>
    </source>
</evidence>